<dbReference type="eggNOG" id="ENOG502QRI1">
    <property type="taxonomic scope" value="Eukaryota"/>
</dbReference>
<reference evidence="2 3" key="1">
    <citation type="journal article" date="2011" name="Proc. Natl. Acad. Sci. U.S.A.">
        <title>Evolutionary erosion of yeast sex chromosomes by mating-type switching accidents.</title>
        <authorList>
            <person name="Gordon J.L."/>
            <person name="Armisen D."/>
            <person name="Proux-Wera E."/>
            <person name="Oheigeartaigh S.S."/>
            <person name="Byrne K.P."/>
            <person name="Wolfe K.H."/>
        </authorList>
    </citation>
    <scope>NUCLEOTIDE SEQUENCE [LARGE SCALE GENOMIC DNA]</scope>
    <source>
        <strain evidence="3">ATCC MYA-139 / BCRC 22969 / CBS 8797 / CCRC 22969 / KCTC 17520 / NBRC 10181 / NCYC 3082</strain>
    </source>
</reference>
<dbReference type="GO" id="GO:0000727">
    <property type="term" value="P:double-strand break repair via break-induced replication"/>
    <property type="evidence" value="ECO:0007669"/>
    <property type="project" value="EnsemblFungi"/>
</dbReference>
<dbReference type="GO" id="GO:0005656">
    <property type="term" value="C:nuclear pre-replicative complex"/>
    <property type="evidence" value="ECO:0007669"/>
    <property type="project" value="EnsemblFungi"/>
</dbReference>
<feature type="region of interest" description="Disordered" evidence="1">
    <location>
        <begin position="423"/>
        <end position="448"/>
    </location>
</feature>
<evidence type="ECO:0000256" key="1">
    <source>
        <dbReference type="SAM" id="MobiDB-lite"/>
    </source>
</evidence>
<gene>
    <name evidence="2" type="primary">KNAG0I00320</name>
    <name evidence="2" type="ordered locus">KNAG_0I00320</name>
</gene>
<name>J7RPY5_HUIN7</name>
<accession>J7RPY5</accession>
<dbReference type="GO" id="GO:0003688">
    <property type="term" value="F:DNA replication origin binding"/>
    <property type="evidence" value="ECO:0007669"/>
    <property type="project" value="EnsemblFungi"/>
</dbReference>
<dbReference type="GO" id="GO:0005737">
    <property type="term" value="C:cytoplasm"/>
    <property type="evidence" value="ECO:0007669"/>
    <property type="project" value="EnsemblFungi"/>
</dbReference>
<dbReference type="Proteomes" id="UP000006310">
    <property type="component" value="Chromosome 9"/>
</dbReference>
<dbReference type="GO" id="GO:0030174">
    <property type="term" value="P:regulation of DNA-templated DNA replication initiation"/>
    <property type="evidence" value="ECO:0007669"/>
    <property type="project" value="EnsemblFungi"/>
</dbReference>
<dbReference type="STRING" id="1071383.J7RPY5"/>
<dbReference type="OrthoDB" id="4058916at2759"/>
<dbReference type="OMA" id="DCLLFHT"/>
<sequence>MAHSSQLPVIDLDKVGDEAQLLPIVRGILTTNDTFLVKNYANRLEVARLLETMREPSVAQGFDANFTGTLALGDDGQPLLEQYIENVSSSTANGGPGLQFDRHCQNGELLKVYHKLLKIVRFFAQLCLQSVGVSGVSLENEYATKLTRFHYDGQSVQEDTDVVDAVDDTFKYYFDSAPQNGGAEYTTHRSAGLLTVFPSTEHVRFKPPTTSIDDNIWCSAVDTQEDCLLFHTGGLLAAWSNGMHATSPLQLDTRSKMVHLTVFPPLDTPWNGSTVANLLLRQQIEEWPQVARAYYPRELAEQQLFKRIKFYKDLFAVCETVVSLYTISRANLVAPELNVLLPQMTNLMKKKITADDFLKMTQLWDDCYILECNSMGELTLKVPRQDPLQQLTNSSRRLTYVSRADEWYAYSITLARIPQDVPSRRINKRRGSSSNSHNNENGIKDSKTRANNMVSTRYLCNNKQQYVTGEKPRDTQNNLLERLREREKKSAILLNERERKYQQFLATKMRQIFDILMSLDAGVPYTETYLCGLIVDSLQDSNNPIGTHEAQEILVKINGVVPNQIRMRAVDGGLKVFKISYLNRDEFLTTLPVN</sequence>
<keyword evidence="3" id="KW-1185">Reference proteome</keyword>
<dbReference type="GeneID" id="34527566"/>
<evidence type="ECO:0000313" key="3">
    <source>
        <dbReference type="Proteomes" id="UP000006310"/>
    </source>
</evidence>
<reference evidence="3" key="2">
    <citation type="submission" date="2012-08" db="EMBL/GenBank/DDBJ databases">
        <title>Genome sequence of Kazachstania naganishii.</title>
        <authorList>
            <person name="Gordon J.L."/>
            <person name="Armisen D."/>
            <person name="Proux-Wera E."/>
            <person name="OhEigeartaigh S.S."/>
            <person name="Byrne K.P."/>
            <person name="Wolfe K.H."/>
        </authorList>
    </citation>
    <scope>NUCLEOTIDE SEQUENCE [LARGE SCALE GENOMIC DNA]</scope>
    <source>
        <strain evidence="3">ATCC MYA-139 / BCRC 22969 / CBS 8797 / CCRC 22969 / KCTC 17520 / NBRC 10181 / NCYC 3082</strain>
    </source>
</reference>
<dbReference type="KEGG" id="kng:KNAG_0I00320"/>
<dbReference type="EMBL" id="HE978322">
    <property type="protein sequence ID" value="CCK71823.1"/>
    <property type="molecule type" value="Genomic_DNA"/>
</dbReference>
<protein>
    <submittedName>
        <fullName evidence="2">Uncharacterized protein</fullName>
    </submittedName>
</protein>
<proteinExistence type="predicted"/>
<organism evidence="2 3">
    <name type="scientific">Huiozyma naganishii (strain ATCC MYA-139 / BCRC 22969 / CBS 8797 / KCTC 17520 / NBRC 10181 / NCYC 3082 / Yp74L-3)</name>
    <name type="common">Yeast</name>
    <name type="synonym">Kazachstania naganishii</name>
    <dbReference type="NCBI Taxonomy" id="1071383"/>
    <lineage>
        <taxon>Eukaryota</taxon>
        <taxon>Fungi</taxon>
        <taxon>Dikarya</taxon>
        <taxon>Ascomycota</taxon>
        <taxon>Saccharomycotina</taxon>
        <taxon>Saccharomycetes</taxon>
        <taxon>Saccharomycetales</taxon>
        <taxon>Saccharomycetaceae</taxon>
        <taxon>Huiozyma</taxon>
    </lineage>
</organism>
<dbReference type="RefSeq" id="XP_022466068.1">
    <property type="nucleotide sequence ID" value="XM_022609699.1"/>
</dbReference>
<dbReference type="HOGENOM" id="CLU_492622_0_0_1"/>
<feature type="compositionally biased region" description="Low complexity" evidence="1">
    <location>
        <begin position="432"/>
        <end position="441"/>
    </location>
</feature>
<evidence type="ECO:0000313" key="2">
    <source>
        <dbReference type="EMBL" id="CCK71823.1"/>
    </source>
</evidence>
<dbReference type="AlphaFoldDB" id="J7RPY5"/>
<dbReference type="GO" id="GO:0006267">
    <property type="term" value="P:pre-replicative complex assembly involved in nuclear cell cycle DNA replication"/>
    <property type="evidence" value="ECO:0007669"/>
    <property type="project" value="EnsemblFungi"/>
</dbReference>